<comment type="caution">
    <text evidence="10">The sequence shown here is derived from an EMBL/GenBank/DDBJ whole genome shotgun (WGS) entry which is preliminary data.</text>
</comment>
<dbReference type="GO" id="GO:0004386">
    <property type="term" value="F:helicase activity"/>
    <property type="evidence" value="ECO:0007669"/>
    <property type="project" value="UniProtKB-KW"/>
</dbReference>
<dbReference type="InterPro" id="IPR014001">
    <property type="entry name" value="Helicase_ATP-bd"/>
</dbReference>
<keyword evidence="3 6" id="KW-0347">Helicase</keyword>
<evidence type="ECO:0000256" key="2">
    <source>
        <dbReference type="ARBA" id="ARBA00022801"/>
    </source>
</evidence>
<sequence length="427" mass="46683">MQLPLLAHIMKFSDLNLCAEIVSKLPAKLSVATDIQRLAIPEVLAGKDLLALAQTGSGKTYAYGLPLLHTIINDNTHSGEICALVLVPTRELALQVGEALKLVSASMGITVLYGGVDKAEQLKQLEQNPLQRKPQLVVATPGRLLDFLRQQQLSLSSVKQLVLDEADRLIEMGFWPDVESILEFMPANRQTLLFSATLAPELNDKALKLLNNPKKIAAQALNSVVSDINESLYLVNKGDKARALTALIKQHQWSQVLVFINGRDDADKLAKRLVKAGINAAALHGDKEHLQRQQTLEAFKACELQVLVTTDLLSRGIHIDALPVVINLDLPSSAPVYVHRIGRTARAGDNGIAISLVCHGEADSLKAIKLLTGRDLKLEALDGFEVTDKPSSGESKRAPRDKKANRRSQNKRSAKEFAAKRTKFPTK</sequence>
<dbReference type="InterPro" id="IPR001650">
    <property type="entry name" value="Helicase_C-like"/>
</dbReference>
<keyword evidence="11" id="KW-1185">Reference proteome</keyword>
<evidence type="ECO:0000259" key="8">
    <source>
        <dbReference type="PROSITE" id="PS51192"/>
    </source>
</evidence>
<dbReference type="InterPro" id="IPR050079">
    <property type="entry name" value="DEAD_box_RNA_helicase"/>
</dbReference>
<dbReference type="PROSITE" id="PS51194">
    <property type="entry name" value="HELICASE_CTER"/>
    <property type="match status" value="1"/>
</dbReference>
<evidence type="ECO:0000313" key="11">
    <source>
        <dbReference type="Proteomes" id="UP000604898"/>
    </source>
</evidence>
<feature type="domain" description="Helicase C-terminal" evidence="9">
    <location>
        <begin position="243"/>
        <end position="392"/>
    </location>
</feature>
<dbReference type="Proteomes" id="UP000604898">
    <property type="component" value="Unassembled WGS sequence"/>
</dbReference>
<evidence type="ECO:0000259" key="9">
    <source>
        <dbReference type="PROSITE" id="PS51194"/>
    </source>
</evidence>
<feature type="compositionally biased region" description="Basic residues" evidence="7">
    <location>
        <begin position="403"/>
        <end position="412"/>
    </location>
</feature>
<feature type="region of interest" description="Disordered" evidence="7">
    <location>
        <begin position="386"/>
        <end position="427"/>
    </location>
</feature>
<evidence type="ECO:0000256" key="4">
    <source>
        <dbReference type="ARBA" id="ARBA00022840"/>
    </source>
</evidence>
<feature type="domain" description="Helicase ATP-binding" evidence="8">
    <location>
        <begin position="40"/>
        <end position="216"/>
    </location>
</feature>
<keyword evidence="2 6" id="KW-0378">Hydrolase</keyword>
<dbReference type="SMART" id="SM00490">
    <property type="entry name" value="HELICc"/>
    <property type="match status" value="1"/>
</dbReference>
<reference evidence="10 11" key="1">
    <citation type="submission" date="2021-01" db="EMBL/GenBank/DDBJ databases">
        <title>Genome sequence of Shewanella schlegeliana JCM 11561.</title>
        <authorList>
            <person name="Zhang H."/>
            <person name="Li C."/>
        </authorList>
    </citation>
    <scope>NUCLEOTIDE SEQUENCE [LARGE SCALE GENOMIC DNA]</scope>
    <source>
        <strain evidence="10 11">JCM 11561</strain>
    </source>
</reference>
<dbReference type="InterPro" id="IPR000629">
    <property type="entry name" value="RNA-helicase_DEAD-box_CS"/>
</dbReference>
<evidence type="ECO:0000256" key="6">
    <source>
        <dbReference type="RuleBase" id="RU000492"/>
    </source>
</evidence>
<accession>A0ABS1SVE6</accession>
<evidence type="ECO:0000256" key="7">
    <source>
        <dbReference type="SAM" id="MobiDB-lite"/>
    </source>
</evidence>
<keyword evidence="1 6" id="KW-0547">Nucleotide-binding</keyword>
<dbReference type="Pfam" id="PF00271">
    <property type="entry name" value="Helicase_C"/>
    <property type="match status" value="1"/>
</dbReference>
<dbReference type="SUPFAM" id="SSF52540">
    <property type="entry name" value="P-loop containing nucleoside triphosphate hydrolases"/>
    <property type="match status" value="1"/>
</dbReference>
<dbReference type="Gene3D" id="3.40.50.300">
    <property type="entry name" value="P-loop containing nucleotide triphosphate hydrolases"/>
    <property type="match status" value="2"/>
</dbReference>
<evidence type="ECO:0000256" key="3">
    <source>
        <dbReference type="ARBA" id="ARBA00022806"/>
    </source>
</evidence>
<protein>
    <submittedName>
        <fullName evidence="10">DEAD/DEAH box helicase</fullName>
    </submittedName>
</protein>
<gene>
    <name evidence="10" type="ORF">JMA39_04060</name>
</gene>
<name>A0ABS1SVE6_9GAMM</name>
<dbReference type="CDD" id="cd00268">
    <property type="entry name" value="DEADc"/>
    <property type="match status" value="1"/>
</dbReference>
<evidence type="ECO:0000256" key="1">
    <source>
        <dbReference type="ARBA" id="ARBA00022741"/>
    </source>
</evidence>
<evidence type="ECO:0000313" key="10">
    <source>
        <dbReference type="EMBL" id="MBL4912310.1"/>
    </source>
</evidence>
<dbReference type="EMBL" id="JAESVD010000002">
    <property type="protein sequence ID" value="MBL4912310.1"/>
    <property type="molecule type" value="Genomic_DNA"/>
</dbReference>
<organism evidence="10 11">
    <name type="scientific">Shewanella schlegeliana</name>
    <dbReference type="NCBI Taxonomy" id="190308"/>
    <lineage>
        <taxon>Bacteria</taxon>
        <taxon>Pseudomonadati</taxon>
        <taxon>Pseudomonadota</taxon>
        <taxon>Gammaproteobacteria</taxon>
        <taxon>Alteromonadales</taxon>
        <taxon>Shewanellaceae</taxon>
        <taxon>Shewanella</taxon>
    </lineage>
</organism>
<dbReference type="SMART" id="SM00487">
    <property type="entry name" value="DEXDc"/>
    <property type="match status" value="1"/>
</dbReference>
<comment type="similarity">
    <text evidence="5 6">Belongs to the DEAD box helicase family.</text>
</comment>
<dbReference type="CDD" id="cd18787">
    <property type="entry name" value="SF2_C_DEAD"/>
    <property type="match status" value="1"/>
</dbReference>
<dbReference type="InterPro" id="IPR044742">
    <property type="entry name" value="DEAD/DEAH_RhlB"/>
</dbReference>
<evidence type="ECO:0000256" key="5">
    <source>
        <dbReference type="ARBA" id="ARBA00038437"/>
    </source>
</evidence>
<dbReference type="InterPro" id="IPR027417">
    <property type="entry name" value="P-loop_NTPase"/>
</dbReference>
<dbReference type="Pfam" id="PF00270">
    <property type="entry name" value="DEAD"/>
    <property type="match status" value="1"/>
</dbReference>
<dbReference type="PANTHER" id="PTHR47959">
    <property type="entry name" value="ATP-DEPENDENT RNA HELICASE RHLE-RELATED"/>
    <property type="match status" value="1"/>
</dbReference>
<proteinExistence type="inferred from homology"/>
<dbReference type="PANTHER" id="PTHR47959:SF2">
    <property type="entry name" value="ATP-DEPENDENT RNA HELICASE DEAD BOX FAMILY"/>
    <property type="match status" value="1"/>
</dbReference>
<dbReference type="InterPro" id="IPR011545">
    <property type="entry name" value="DEAD/DEAH_box_helicase_dom"/>
</dbReference>
<dbReference type="PROSITE" id="PS51192">
    <property type="entry name" value="HELICASE_ATP_BIND_1"/>
    <property type="match status" value="1"/>
</dbReference>
<keyword evidence="4 6" id="KW-0067">ATP-binding</keyword>
<dbReference type="PROSITE" id="PS00039">
    <property type="entry name" value="DEAD_ATP_HELICASE"/>
    <property type="match status" value="1"/>
</dbReference>